<dbReference type="AlphaFoldDB" id="A0AAT9FQ79"/>
<reference evidence="2" key="1">
    <citation type="submission" date="2024-07" db="EMBL/GenBank/DDBJ databases">
        <title>Complete genome sequence of Verrucomicrobiaceae bacterium NT6N.</title>
        <authorList>
            <person name="Huang C."/>
            <person name="Takami H."/>
            <person name="Hamasaki K."/>
        </authorList>
    </citation>
    <scope>NUCLEOTIDE SEQUENCE</scope>
    <source>
        <strain evidence="2">NT6N</strain>
    </source>
</reference>
<feature type="transmembrane region" description="Helical" evidence="1">
    <location>
        <begin position="71"/>
        <end position="89"/>
    </location>
</feature>
<evidence type="ECO:0008006" key="3">
    <source>
        <dbReference type="Google" id="ProtNLM"/>
    </source>
</evidence>
<accession>A0AAT9FQ79</accession>
<keyword evidence="1" id="KW-1133">Transmembrane helix</keyword>
<gene>
    <name evidence="2" type="ORF">NT6N_31090</name>
</gene>
<sequence length="135" mass="14669">MKRRQLWPLLPPLTAIGLAVIFLSIANWQGSKGTECGVRKFTGLHCPGCGGTRCAQDLVAGNWLEALDHNAILACGALLFVALCIYLIVRITILGKPAPAFPNLTGKWIWFGIGGIFLFTVLRNIPAWPFNLLAP</sequence>
<proteinExistence type="predicted"/>
<dbReference type="InterPro" id="IPR021215">
    <property type="entry name" value="DUF2752"/>
</dbReference>
<evidence type="ECO:0000313" key="2">
    <source>
        <dbReference type="EMBL" id="BDS08069.1"/>
    </source>
</evidence>
<protein>
    <recommendedName>
        <fullName evidence="3">DUF2752 domain-containing protein</fullName>
    </recommendedName>
</protein>
<organism evidence="2">
    <name type="scientific">Oceaniferula spumae</name>
    <dbReference type="NCBI Taxonomy" id="2979115"/>
    <lineage>
        <taxon>Bacteria</taxon>
        <taxon>Pseudomonadati</taxon>
        <taxon>Verrucomicrobiota</taxon>
        <taxon>Verrucomicrobiia</taxon>
        <taxon>Verrucomicrobiales</taxon>
        <taxon>Verrucomicrobiaceae</taxon>
        <taxon>Oceaniferula</taxon>
    </lineage>
</organism>
<dbReference type="KEGG" id="osu:NT6N_31090"/>
<dbReference type="EMBL" id="AP026866">
    <property type="protein sequence ID" value="BDS08069.1"/>
    <property type="molecule type" value="Genomic_DNA"/>
</dbReference>
<dbReference type="Pfam" id="PF10825">
    <property type="entry name" value="DUF2752"/>
    <property type="match status" value="1"/>
</dbReference>
<feature type="transmembrane region" description="Helical" evidence="1">
    <location>
        <begin position="109"/>
        <end position="130"/>
    </location>
</feature>
<keyword evidence="1" id="KW-0472">Membrane</keyword>
<keyword evidence="1" id="KW-0812">Transmembrane</keyword>
<feature type="transmembrane region" description="Helical" evidence="1">
    <location>
        <begin position="7"/>
        <end position="25"/>
    </location>
</feature>
<evidence type="ECO:0000256" key="1">
    <source>
        <dbReference type="SAM" id="Phobius"/>
    </source>
</evidence>
<name>A0AAT9FQ79_9BACT</name>